<feature type="signal peptide" evidence="1">
    <location>
        <begin position="1"/>
        <end position="27"/>
    </location>
</feature>
<dbReference type="Pfam" id="PF11954">
    <property type="entry name" value="DUF3471"/>
    <property type="match status" value="1"/>
</dbReference>
<keyword evidence="1" id="KW-0732">Signal</keyword>
<protein>
    <submittedName>
        <fullName evidence="4">Serine hydrolase</fullName>
    </submittedName>
</protein>
<dbReference type="InterPro" id="IPR021860">
    <property type="entry name" value="Peptidase_S12_Pab87-rel_C"/>
</dbReference>
<organism evidence="4 5">
    <name type="scientific">Deinococcus detaillensis</name>
    <dbReference type="NCBI Taxonomy" id="2592048"/>
    <lineage>
        <taxon>Bacteria</taxon>
        <taxon>Thermotogati</taxon>
        <taxon>Deinococcota</taxon>
        <taxon>Deinococci</taxon>
        <taxon>Deinococcales</taxon>
        <taxon>Deinococcaceae</taxon>
        <taxon>Deinococcus</taxon>
    </lineage>
</organism>
<reference evidence="4 5" key="1">
    <citation type="submission" date="2019-07" db="EMBL/GenBank/DDBJ databases">
        <title>Deinococcus detaillus sp. nov., isolated from humus soil in Antarctica.</title>
        <authorList>
            <person name="Zhang K."/>
        </authorList>
    </citation>
    <scope>NUCLEOTIDE SEQUENCE [LARGE SCALE GENOMIC DNA]</scope>
    <source>
        <strain evidence="4 5">H1</strain>
    </source>
</reference>
<evidence type="ECO:0000259" key="3">
    <source>
        <dbReference type="Pfam" id="PF11954"/>
    </source>
</evidence>
<keyword evidence="5" id="KW-1185">Reference proteome</keyword>
<dbReference type="AlphaFoldDB" id="A0A553UZ89"/>
<dbReference type="Gene3D" id="3.40.710.10">
    <property type="entry name" value="DD-peptidase/beta-lactamase superfamily"/>
    <property type="match status" value="1"/>
</dbReference>
<dbReference type="Gene3D" id="2.40.128.600">
    <property type="match status" value="1"/>
</dbReference>
<dbReference type="RefSeq" id="WP_143720726.1">
    <property type="nucleotide sequence ID" value="NZ_VKDB01000009.1"/>
</dbReference>
<dbReference type="InterPro" id="IPR001466">
    <property type="entry name" value="Beta-lactam-related"/>
</dbReference>
<dbReference type="SUPFAM" id="SSF56601">
    <property type="entry name" value="beta-lactamase/transpeptidase-like"/>
    <property type="match status" value="1"/>
</dbReference>
<evidence type="ECO:0000313" key="5">
    <source>
        <dbReference type="Proteomes" id="UP000316092"/>
    </source>
</evidence>
<dbReference type="OrthoDB" id="9797709at2"/>
<dbReference type="InterPro" id="IPR050491">
    <property type="entry name" value="AmpC-like"/>
</dbReference>
<dbReference type="PANTHER" id="PTHR46825">
    <property type="entry name" value="D-ALANYL-D-ALANINE-CARBOXYPEPTIDASE/ENDOPEPTIDASE AMPH"/>
    <property type="match status" value="1"/>
</dbReference>
<keyword evidence="4" id="KW-0378">Hydrolase</keyword>
<proteinExistence type="predicted"/>
<evidence type="ECO:0000256" key="1">
    <source>
        <dbReference type="SAM" id="SignalP"/>
    </source>
</evidence>
<name>A0A553UZ89_9DEIO</name>
<dbReference type="EMBL" id="VKDB01000009">
    <property type="protein sequence ID" value="TSA85532.1"/>
    <property type="molecule type" value="Genomic_DNA"/>
</dbReference>
<evidence type="ECO:0000259" key="2">
    <source>
        <dbReference type="Pfam" id="PF00144"/>
    </source>
</evidence>
<gene>
    <name evidence="4" type="ORF">FNU79_10095</name>
</gene>
<dbReference type="Pfam" id="PF00144">
    <property type="entry name" value="Beta-lactamase"/>
    <property type="match status" value="1"/>
</dbReference>
<dbReference type="Proteomes" id="UP000316092">
    <property type="component" value="Unassembled WGS sequence"/>
</dbReference>
<dbReference type="InterPro" id="IPR012338">
    <property type="entry name" value="Beta-lactam/transpept-like"/>
</dbReference>
<dbReference type="GO" id="GO:0016787">
    <property type="term" value="F:hydrolase activity"/>
    <property type="evidence" value="ECO:0007669"/>
    <property type="project" value="UniProtKB-KW"/>
</dbReference>
<dbReference type="PANTHER" id="PTHR46825:SF15">
    <property type="entry name" value="BETA-LACTAMASE-RELATED DOMAIN-CONTAINING PROTEIN"/>
    <property type="match status" value="1"/>
</dbReference>
<feature type="chain" id="PRO_5022016233" evidence="1">
    <location>
        <begin position="28"/>
        <end position="510"/>
    </location>
</feature>
<accession>A0A553UZ89</accession>
<feature type="domain" description="Peptidase S12 Pab87-related C-terminal" evidence="3">
    <location>
        <begin position="416"/>
        <end position="494"/>
    </location>
</feature>
<feature type="domain" description="Beta-lactamase-related" evidence="2">
    <location>
        <begin position="38"/>
        <end position="367"/>
    </location>
</feature>
<comment type="caution">
    <text evidence="4">The sequence shown here is derived from an EMBL/GenBank/DDBJ whole genome shotgun (WGS) entry which is preliminary data.</text>
</comment>
<sequence length="510" mass="54385">MNAIRWSTGLLPCALGCVLLVSFPASAQAPQGDFGAFIEQARRDWDVPGVAVAVVKDDKVVFVQGYGVRTQGQPGAVDADTAFQLASVTKIFTAAALGALVDEGKLGWDDPVLGHLPGFAMSDPYATLHTTARDLLAHRSGLPAFGGELLNELGYTRSEVLRRLQYVKSVGSFREKAGYSNLGYALAGTLAGQVDGASWEAVVRSRLLGPLGMKRTQVVVADLDRDPNAASAYLSRLAGLTLVTTRESDGAFAPAGAMSSSANDMAIWMRMLLAGGSFEGKQVLQAKTVQELFRPAMASSPGFAEAPPINVETGFDYALGWNIYHYNGHKIVEKGGALAGVRAVVTLVPSEHLGVVVLANLNLTLLPEVIRARVLEDYLGPSGQDLSTEFRQQRDALAQLVATVDAPPKLPLGPLPRPLNVYVGVYENELYGRLAVVREGEGIAVKAGPACYRGSLRHEGQDAFDLAWPRPNSLPGTAAFTLDAAGQAIRFETEDYGVFVRVERTARDCS</sequence>
<evidence type="ECO:0000313" key="4">
    <source>
        <dbReference type="EMBL" id="TSA85532.1"/>
    </source>
</evidence>